<evidence type="ECO:0000313" key="2">
    <source>
        <dbReference type="Proteomes" id="UP001162780"/>
    </source>
</evidence>
<gene>
    <name evidence="1" type="ORF">NM686_011305</name>
</gene>
<dbReference type="Proteomes" id="UP001162780">
    <property type="component" value="Chromosome"/>
</dbReference>
<protein>
    <submittedName>
        <fullName evidence="1">Uncharacterized protein</fullName>
    </submittedName>
</protein>
<dbReference type="RefSeq" id="WP_255187972.1">
    <property type="nucleotide sequence ID" value="NZ_CP113517.1"/>
</dbReference>
<proteinExistence type="predicted"/>
<accession>A0ABY7GEY6</accession>
<sequence>MPSLFEGYCYSTTQEAADADLSRGLIAVDTGLLGGVAVTNISGTTADLTFNYQPFAGGLPVIVSITRAYPSCSSVGYHHNYSGLTLSDVVEVSWMVVLVWASAWAIKSMRARG</sequence>
<dbReference type="EMBL" id="CP113517">
    <property type="protein sequence ID" value="WAR42991.1"/>
    <property type="molecule type" value="Genomic_DNA"/>
</dbReference>
<organism evidence="1 2">
    <name type="scientific">Methylomonas rapida</name>
    <dbReference type="NCBI Taxonomy" id="2963939"/>
    <lineage>
        <taxon>Bacteria</taxon>
        <taxon>Pseudomonadati</taxon>
        <taxon>Pseudomonadota</taxon>
        <taxon>Gammaproteobacteria</taxon>
        <taxon>Methylococcales</taxon>
        <taxon>Methylococcaceae</taxon>
        <taxon>Methylomonas</taxon>
    </lineage>
</organism>
<keyword evidence="2" id="KW-1185">Reference proteome</keyword>
<reference evidence="1" key="1">
    <citation type="submission" date="2022-11" db="EMBL/GenBank/DDBJ databases">
        <title>Methylomonas rapida sp. nov., Carotenoid-Producing Obligate Methanotrophs with High Growth Characteristics and Biotechnological Potential.</title>
        <authorList>
            <person name="Tikhonova E.N."/>
            <person name="Suleimanov R.Z."/>
            <person name="Miroshnikov K."/>
            <person name="Oshkin I.Y."/>
            <person name="Belova S.E."/>
            <person name="Danilova O.V."/>
            <person name="Ashikhmin A."/>
            <person name="Konopkin A."/>
            <person name="But S.Y."/>
            <person name="Khmelenina V.N."/>
            <person name="Kuznetsov N."/>
            <person name="Pimenov N.V."/>
            <person name="Dedysh S.N."/>
        </authorList>
    </citation>
    <scope>NUCLEOTIDE SEQUENCE</scope>
    <source>
        <strain evidence="1">MP1</strain>
    </source>
</reference>
<name>A0ABY7GEY6_9GAMM</name>
<evidence type="ECO:0000313" key="1">
    <source>
        <dbReference type="EMBL" id="WAR42991.1"/>
    </source>
</evidence>